<reference evidence="1" key="1">
    <citation type="submission" date="2022-07" db="EMBL/GenBank/DDBJ databases">
        <title>Genome Sequence of Phlebia brevispora.</title>
        <authorList>
            <person name="Buettner E."/>
        </authorList>
    </citation>
    <scope>NUCLEOTIDE SEQUENCE</scope>
    <source>
        <strain evidence="1">MPL23</strain>
    </source>
</reference>
<keyword evidence="2" id="KW-1185">Reference proteome</keyword>
<dbReference type="Proteomes" id="UP001148662">
    <property type="component" value="Unassembled WGS sequence"/>
</dbReference>
<gene>
    <name evidence="1" type="ORF">NM688_g3686</name>
</gene>
<protein>
    <submittedName>
        <fullName evidence="1">Uncharacterized protein</fullName>
    </submittedName>
</protein>
<proteinExistence type="predicted"/>
<comment type="caution">
    <text evidence="1">The sequence shown here is derived from an EMBL/GenBank/DDBJ whole genome shotgun (WGS) entry which is preliminary data.</text>
</comment>
<accession>A0ACC1T5F1</accession>
<sequence length="605" mass="66866">MASQDAILSDRQAVSWAATAALTWMAWDTIIHWDAEMECIWQRPKSWVKVAYIIVRYLPIFNMGATATMNMPIHFSSAGCLGWVVDQLVFMEIVTIVVEVILVMRLYILYNRNKVILWTIVILFAVEIAVMISALAVSLPKITFEGHCYVLSAPSFYAAYWMASLIFETFLFILTLAVFFRSIRKEYRANTIIHVFVRDGTWAFAMIFVALLLNMLMYKLIDNPLAGMGYPWGLSTLSFAGSHILLNLRRLAVPQYPTGLSADNTMATMRFEDGCLETEDVDVLDTFAYPDTTPSTTAASTPKGTAAIAKSYKRTFKSVLNKFKIASTPQYSDVSEANSSSTLYNCGEHNSSQDTLVDNTSPPKSKLKSILKKLKRRPNKRVSSDKDTLSGEADDDADERTLCEFRSGSTVKGKAKKVTFAEEDDVFLISSPVAPHPISTEVVIAAESTGDLSCPSPCPEPTSSTEDYSQLWLELFGPSPPPSPREVSKLPHLTLSTPCRPTVTVQPRVSTASRFFSLYVDQDETDDDLDDDDLECPLSPTPGVARLQGSQEKVGAGSEEDELIDPIFSPLDLGHVNGMENALARRTAIGITYVGTSGRPTSSFR</sequence>
<organism evidence="1 2">
    <name type="scientific">Phlebia brevispora</name>
    <dbReference type="NCBI Taxonomy" id="194682"/>
    <lineage>
        <taxon>Eukaryota</taxon>
        <taxon>Fungi</taxon>
        <taxon>Dikarya</taxon>
        <taxon>Basidiomycota</taxon>
        <taxon>Agaricomycotina</taxon>
        <taxon>Agaricomycetes</taxon>
        <taxon>Polyporales</taxon>
        <taxon>Meruliaceae</taxon>
        <taxon>Phlebia</taxon>
    </lineage>
</organism>
<dbReference type="EMBL" id="JANHOG010000555">
    <property type="protein sequence ID" value="KAJ3553304.1"/>
    <property type="molecule type" value="Genomic_DNA"/>
</dbReference>
<name>A0ACC1T5F1_9APHY</name>
<evidence type="ECO:0000313" key="1">
    <source>
        <dbReference type="EMBL" id="KAJ3553304.1"/>
    </source>
</evidence>
<evidence type="ECO:0000313" key="2">
    <source>
        <dbReference type="Proteomes" id="UP001148662"/>
    </source>
</evidence>